<dbReference type="AlphaFoldDB" id="A0A7R9E869"/>
<name>A0A7R9E869_9NEOP</name>
<reference evidence="1" key="1">
    <citation type="submission" date="2020-11" db="EMBL/GenBank/DDBJ databases">
        <authorList>
            <person name="Tran Van P."/>
        </authorList>
    </citation>
    <scope>NUCLEOTIDE SEQUENCE</scope>
</reference>
<proteinExistence type="predicted"/>
<dbReference type="EMBL" id="OB793882">
    <property type="protein sequence ID" value="CAD7428852.1"/>
    <property type="molecule type" value="Genomic_DNA"/>
</dbReference>
<accession>A0A7R9E869</accession>
<protein>
    <submittedName>
        <fullName evidence="1">Uncharacterized protein</fullName>
    </submittedName>
</protein>
<gene>
    <name evidence="1" type="ORF">TMSB3V08_LOCUS5643</name>
</gene>
<evidence type="ECO:0000313" key="1">
    <source>
        <dbReference type="EMBL" id="CAD7428852.1"/>
    </source>
</evidence>
<organism evidence="1">
    <name type="scientific">Timema monikensis</name>
    <dbReference type="NCBI Taxonomy" id="170555"/>
    <lineage>
        <taxon>Eukaryota</taxon>
        <taxon>Metazoa</taxon>
        <taxon>Ecdysozoa</taxon>
        <taxon>Arthropoda</taxon>
        <taxon>Hexapoda</taxon>
        <taxon>Insecta</taxon>
        <taxon>Pterygota</taxon>
        <taxon>Neoptera</taxon>
        <taxon>Polyneoptera</taxon>
        <taxon>Phasmatodea</taxon>
        <taxon>Timematodea</taxon>
        <taxon>Timematoidea</taxon>
        <taxon>Timematidae</taxon>
        <taxon>Timema</taxon>
    </lineage>
</organism>
<sequence length="175" mass="20004">MTFINKRIRLFEDGDKAGILVRKRSEGRLKEYESATDIRSWCLNTEDHRRYLLELARLTPATGNLLGRYIPVDSLIDTLLDSARKERDRLQAELDWYHQLPLTPEQEAQLNDYEGKGDLPGASRRLRGIFPKLLDGRGTLVVGRHEAVSRFEIVVESGALLAFFLCCVNSWGTEL</sequence>